<gene>
    <name evidence="2" type="ORF">SAMN05444972_101318</name>
</gene>
<dbReference type="OrthoDB" id="2619901at2"/>
<keyword evidence="1" id="KW-0472">Membrane</keyword>
<proteinExistence type="predicted"/>
<sequence length="108" mass="12776">MRKIYLFLVVVGTILPYYIFSQFLITNDFDFKLIVTLLFDNPVSSSFVADFLLSCFVFIIFMFNESRKYNIKEKWICLVVLFVTGLSAAFPLFLYFRHSYINRSAHKV</sequence>
<dbReference type="RefSeq" id="WP_091832809.1">
    <property type="nucleotide sequence ID" value="NZ_FPAA01000001.1"/>
</dbReference>
<dbReference type="AlphaFoldDB" id="A0A1I6P2F1"/>
<dbReference type="Proteomes" id="UP000198660">
    <property type="component" value="Unassembled WGS sequence"/>
</dbReference>
<feature type="transmembrane region" description="Helical" evidence="1">
    <location>
        <begin position="45"/>
        <end position="63"/>
    </location>
</feature>
<protein>
    <recommendedName>
        <fullName evidence="4">DUF2834 domain-containing protein</fullName>
    </recommendedName>
</protein>
<name>A0A1I6P2F1_9BACL</name>
<dbReference type="EMBL" id="FPAA01000001">
    <property type="protein sequence ID" value="SFS34396.1"/>
    <property type="molecule type" value="Genomic_DNA"/>
</dbReference>
<keyword evidence="3" id="KW-1185">Reference proteome</keyword>
<feature type="transmembrane region" description="Helical" evidence="1">
    <location>
        <begin position="75"/>
        <end position="96"/>
    </location>
</feature>
<dbReference type="InterPro" id="IPR021362">
    <property type="entry name" value="DUF2834"/>
</dbReference>
<evidence type="ECO:0000313" key="3">
    <source>
        <dbReference type="Proteomes" id="UP000198660"/>
    </source>
</evidence>
<feature type="transmembrane region" description="Helical" evidence="1">
    <location>
        <begin position="5"/>
        <end position="25"/>
    </location>
</feature>
<keyword evidence="1" id="KW-0812">Transmembrane</keyword>
<evidence type="ECO:0000256" key="1">
    <source>
        <dbReference type="SAM" id="Phobius"/>
    </source>
</evidence>
<reference evidence="3" key="1">
    <citation type="submission" date="2016-10" db="EMBL/GenBank/DDBJ databases">
        <authorList>
            <person name="Varghese N."/>
            <person name="Submissions S."/>
        </authorList>
    </citation>
    <scope>NUCLEOTIDE SEQUENCE [LARGE SCALE GENOMIC DNA]</scope>
    <source>
        <strain evidence="3">DSM 45789</strain>
    </source>
</reference>
<organism evidence="2 3">
    <name type="scientific">Marininema halotolerans</name>
    <dbReference type="NCBI Taxonomy" id="1155944"/>
    <lineage>
        <taxon>Bacteria</taxon>
        <taxon>Bacillati</taxon>
        <taxon>Bacillota</taxon>
        <taxon>Bacilli</taxon>
        <taxon>Bacillales</taxon>
        <taxon>Thermoactinomycetaceae</taxon>
        <taxon>Marininema</taxon>
    </lineage>
</organism>
<keyword evidence="1" id="KW-1133">Transmembrane helix</keyword>
<evidence type="ECO:0008006" key="4">
    <source>
        <dbReference type="Google" id="ProtNLM"/>
    </source>
</evidence>
<dbReference type="Pfam" id="PF11196">
    <property type="entry name" value="DUF2834"/>
    <property type="match status" value="1"/>
</dbReference>
<accession>A0A1I6P2F1</accession>
<evidence type="ECO:0000313" key="2">
    <source>
        <dbReference type="EMBL" id="SFS34396.1"/>
    </source>
</evidence>